<dbReference type="Proteomes" id="UP000553059">
    <property type="component" value="Unassembled WGS sequence"/>
</dbReference>
<name>A0A7C7D510_9FIRM</name>
<feature type="signal peptide" evidence="2">
    <location>
        <begin position="1"/>
        <end position="24"/>
    </location>
</feature>
<accession>A0A7C7D510</accession>
<dbReference type="CDD" id="cd01147">
    <property type="entry name" value="HemV-2"/>
    <property type="match status" value="1"/>
</dbReference>
<dbReference type="InterPro" id="IPR002491">
    <property type="entry name" value="ABC_transptr_periplasmic_BD"/>
</dbReference>
<evidence type="ECO:0000256" key="2">
    <source>
        <dbReference type="SAM" id="SignalP"/>
    </source>
</evidence>
<dbReference type="InterPro" id="IPR050902">
    <property type="entry name" value="ABC_Transporter_SBP"/>
</dbReference>
<dbReference type="Gene3D" id="3.40.50.1980">
    <property type="entry name" value="Nitrogenase molybdenum iron protein domain"/>
    <property type="match status" value="2"/>
</dbReference>
<sequence>MKKWILILLTLMLIATGCTSQESAAPGGTEDTTRVVTDMMGREVEIPAKIDSIICTGSGALRLIAYAQATDLLIGIEDIDKTREIKRAYNYVYHDQFKDLPSIGKGGGRGYTAYEEQIIALQPDIIFTFYNSEALEQLANKTGIPVVSIATQANLFGEDAAQSLTLIGEILGKEERCAELAAYMEELKADLNDRTKDIADADKPVVYTGAVTYNGTHGFAGTYANFGPLKAINAINIADETGQKDGFDVDWEKIQVWDPDYIFLDPGNMNLVNEEYTKKPDYFNSLRAVTEGKVYAMISFNNYSTNMEVAMADAYYAGKVLFPEKFADIDMETKTDEIIAKFLGRGIYAEMKEVGLTFGKITLGQ</sequence>
<organism evidence="4 5">
    <name type="scientific">Desulfitobacterium dehalogenans</name>
    <dbReference type="NCBI Taxonomy" id="36854"/>
    <lineage>
        <taxon>Bacteria</taxon>
        <taxon>Bacillati</taxon>
        <taxon>Bacillota</taxon>
        <taxon>Clostridia</taxon>
        <taxon>Eubacteriales</taxon>
        <taxon>Desulfitobacteriaceae</taxon>
        <taxon>Desulfitobacterium</taxon>
    </lineage>
</organism>
<dbReference type="PROSITE" id="PS51257">
    <property type="entry name" value="PROKAR_LIPOPROTEIN"/>
    <property type="match status" value="1"/>
</dbReference>
<dbReference type="EMBL" id="DUTF01000148">
    <property type="protein sequence ID" value="HHY26395.1"/>
    <property type="molecule type" value="Genomic_DNA"/>
</dbReference>
<feature type="chain" id="PRO_5027976100" evidence="2">
    <location>
        <begin position="25"/>
        <end position="365"/>
    </location>
</feature>
<dbReference type="Pfam" id="PF01497">
    <property type="entry name" value="Peripla_BP_2"/>
    <property type="match status" value="1"/>
</dbReference>
<comment type="similarity">
    <text evidence="1">Belongs to the bacterial solute-binding protein 8 family.</text>
</comment>
<dbReference type="PROSITE" id="PS50983">
    <property type="entry name" value="FE_B12_PBP"/>
    <property type="match status" value="1"/>
</dbReference>
<protein>
    <submittedName>
        <fullName evidence="4">Iron ABC transporter substrate-binding protein</fullName>
    </submittedName>
</protein>
<keyword evidence="2" id="KW-0732">Signal</keyword>
<evidence type="ECO:0000313" key="5">
    <source>
        <dbReference type="Proteomes" id="UP000553059"/>
    </source>
</evidence>
<dbReference type="PANTHER" id="PTHR30535:SF34">
    <property type="entry name" value="MOLYBDATE-BINDING PROTEIN MOLA"/>
    <property type="match status" value="1"/>
</dbReference>
<comment type="caution">
    <text evidence="4">The sequence shown here is derived from an EMBL/GenBank/DDBJ whole genome shotgun (WGS) entry which is preliminary data.</text>
</comment>
<dbReference type="AlphaFoldDB" id="A0A7C7D510"/>
<gene>
    <name evidence="4" type="ORF">GX523_06545</name>
</gene>
<evidence type="ECO:0000256" key="1">
    <source>
        <dbReference type="ARBA" id="ARBA00008814"/>
    </source>
</evidence>
<feature type="domain" description="Fe/B12 periplasmic-binding" evidence="3">
    <location>
        <begin position="52"/>
        <end position="325"/>
    </location>
</feature>
<evidence type="ECO:0000313" key="4">
    <source>
        <dbReference type="EMBL" id="HHY26395.1"/>
    </source>
</evidence>
<dbReference type="SUPFAM" id="SSF53807">
    <property type="entry name" value="Helical backbone' metal receptor"/>
    <property type="match status" value="1"/>
</dbReference>
<proteinExistence type="inferred from homology"/>
<dbReference type="PANTHER" id="PTHR30535">
    <property type="entry name" value="VITAMIN B12-BINDING PROTEIN"/>
    <property type="match status" value="1"/>
</dbReference>
<evidence type="ECO:0000259" key="3">
    <source>
        <dbReference type="PROSITE" id="PS50983"/>
    </source>
</evidence>
<reference evidence="4 5" key="1">
    <citation type="journal article" date="2020" name="Biotechnol. Biofuels">
        <title>New insights from the biogas microbiome by comprehensive genome-resolved metagenomics of nearly 1600 species originating from multiple anaerobic digesters.</title>
        <authorList>
            <person name="Campanaro S."/>
            <person name="Treu L."/>
            <person name="Rodriguez-R L.M."/>
            <person name="Kovalovszki A."/>
            <person name="Ziels R.M."/>
            <person name="Maus I."/>
            <person name="Zhu X."/>
            <person name="Kougias P.G."/>
            <person name="Basile A."/>
            <person name="Luo G."/>
            <person name="Schluter A."/>
            <person name="Konstantinidis K.T."/>
            <person name="Angelidaki I."/>
        </authorList>
    </citation>
    <scope>NUCLEOTIDE SEQUENCE [LARGE SCALE GENOMIC DNA]</scope>
    <source>
        <strain evidence="4">AS05jafATM_4</strain>
    </source>
</reference>